<dbReference type="Proteomes" id="UP001168167">
    <property type="component" value="Unassembled WGS sequence"/>
</dbReference>
<keyword evidence="4" id="KW-0055">Arginine biosynthesis</keyword>
<keyword evidence="6" id="KW-0479">Metal-binding</keyword>
<evidence type="ECO:0000256" key="9">
    <source>
        <dbReference type="ARBA" id="ARBA00023285"/>
    </source>
</evidence>
<keyword evidence="9" id="KW-0170">Cobalt</keyword>
<comment type="cofactor">
    <cofactor evidence="1">
        <name>Zn(2+)</name>
        <dbReference type="ChEBI" id="CHEBI:29105"/>
    </cofactor>
</comment>
<evidence type="ECO:0000256" key="1">
    <source>
        <dbReference type="ARBA" id="ARBA00001947"/>
    </source>
</evidence>
<comment type="caution">
    <text evidence="11">The sequence shown here is derived from an EMBL/GenBank/DDBJ whole genome shotgun (WGS) entry which is preliminary data.</text>
</comment>
<evidence type="ECO:0000256" key="3">
    <source>
        <dbReference type="ARBA" id="ARBA00022490"/>
    </source>
</evidence>
<dbReference type="InterPro" id="IPR001261">
    <property type="entry name" value="ArgE/DapE_CS"/>
</dbReference>
<keyword evidence="5" id="KW-0028">Amino-acid biosynthesis</keyword>
<dbReference type="Gene3D" id="3.40.630.10">
    <property type="entry name" value="Zn peptidases"/>
    <property type="match status" value="1"/>
</dbReference>
<dbReference type="SUPFAM" id="SSF53187">
    <property type="entry name" value="Zn-dependent exopeptidases"/>
    <property type="match status" value="1"/>
</dbReference>
<evidence type="ECO:0000259" key="10">
    <source>
        <dbReference type="Pfam" id="PF07687"/>
    </source>
</evidence>
<dbReference type="EC" id="3.5.1.16" evidence="11"/>
<keyword evidence="3" id="KW-0963">Cytoplasm</keyword>
<keyword evidence="12" id="KW-1185">Reference proteome</keyword>
<dbReference type="InterPro" id="IPR011650">
    <property type="entry name" value="Peptidase_M20_dimer"/>
</dbReference>
<evidence type="ECO:0000313" key="11">
    <source>
        <dbReference type="EMBL" id="MDM5147010.1"/>
    </source>
</evidence>
<dbReference type="Pfam" id="PF01546">
    <property type="entry name" value="Peptidase_M20"/>
    <property type="match status" value="1"/>
</dbReference>
<dbReference type="PANTHER" id="PTHR43808">
    <property type="entry name" value="ACETYLORNITHINE DEACETYLASE"/>
    <property type="match status" value="1"/>
</dbReference>
<evidence type="ECO:0000256" key="2">
    <source>
        <dbReference type="ARBA" id="ARBA00005691"/>
    </source>
</evidence>
<gene>
    <name evidence="11" type="primary">argE</name>
    <name evidence="11" type="ORF">NQX30_01235</name>
</gene>
<proteinExistence type="inferred from homology"/>
<dbReference type="NCBIfam" id="TIGR01892">
    <property type="entry name" value="AcOrn-deacetyl"/>
    <property type="match status" value="1"/>
</dbReference>
<dbReference type="PANTHER" id="PTHR43808:SF31">
    <property type="entry name" value="N-ACETYL-L-CITRULLINE DEACETYLASE"/>
    <property type="match status" value="1"/>
</dbReference>
<evidence type="ECO:0000256" key="4">
    <source>
        <dbReference type="ARBA" id="ARBA00022571"/>
    </source>
</evidence>
<dbReference type="InterPro" id="IPR010169">
    <property type="entry name" value="AcOrn-deacetyl"/>
</dbReference>
<dbReference type="PROSITE" id="PS00759">
    <property type="entry name" value="ARGE_DAPE_CPG2_2"/>
    <property type="match status" value="1"/>
</dbReference>
<keyword evidence="8" id="KW-0862">Zinc</keyword>
<organism evidence="11 12">
    <name type="scientific">Candidatus Doriopsillibacter californiensis</name>
    <dbReference type="NCBI Taxonomy" id="2970740"/>
    <lineage>
        <taxon>Bacteria</taxon>
        <taxon>Pseudomonadati</taxon>
        <taxon>Pseudomonadota</taxon>
        <taxon>Gammaproteobacteria</taxon>
        <taxon>Candidatus Tethybacterales</taxon>
        <taxon>Candidatus Persebacteraceae</taxon>
        <taxon>Candidatus Doriopsillibacter</taxon>
    </lineage>
</organism>
<reference evidence="11" key="1">
    <citation type="submission" date="2022-08" db="EMBL/GenBank/DDBJ databases">
        <authorList>
            <person name="Dzunkova M."/>
            <person name="La Clair J."/>
            <person name="Tyml T."/>
            <person name="Doud D."/>
            <person name="Schulz F."/>
            <person name="Piquer S."/>
            <person name="Porcel Sanchis D."/>
            <person name="Osborn A."/>
            <person name="Robinson D."/>
            <person name="Louie K.B."/>
            <person name="Bowen B.P."/>
            <person name="Bowers R."/>
            <person name="Lee J."/>
            <person name="Arnau Llombart V."/>
            <person name="Diaz Villanueva W."/>
            <person name="Gosliner T."/>
            <person name="Northen T."/>
            <person name="Cheng J.-F."/>
            <person name="Burkart M.D."/>
            <person name="Woyke T."/>
        </authorList>
    </citation>
    <scope>NUCLEOTIDE SEQUENCE</scope>
    <source>
        <strain evidence="11">Df01</strain>
    </source>
</reference>
<dbReference type="InterPro" id="IPR036264">
    <property type="entry name" value="Bact_exopeptidase_dim_dom"/>
</dbReference>
<accession>A0ABT7QJX4</accession>
<dbReference type="CDD" id="cd03894">
    <property type="entry name" value="M20_ArgE"/>
    <property type="match status" value="1"/>
</dbReference>
<sequence length="389" mass="41566">MTTHPRLPDAIQWLRELVAFDTIPSHNNINLVRYVETKLREININSTICPTNDGGKASLLATIGPTVDGGVVLSGHTDVVDTAGQQWATPPFELCESNGRLYARGSCDMKGFVACALAMAPVFSAATLSRPIHLAFSRDEETGCLGSADILALLKDSGMKPAAAIVGEPTHMKIIAGHKSGVSVKTIFHGVPAHSATPAAGISAIRFAARFITHLESLETDLRRRAPADSPFVPPHATVNTGVITGGTALNIIAARCEVNWHYRGMPSDKPEDFVAQVEDFLQNTLLPEMRASGHPATIENIVNSFEPALAPRPDSPAHQIAVKLTGNTDSDVVPFCTEAGHFQQDGISAVVIGPGDIAQAHKPDEYIEISQLAECLHFLDNLCTHLTT</sequence>
<reference evidence="11" key="2">
    <citation type="journal article" date="2023" name="Microbiome">
        <title>Synthase-selected sorting approach identifies a beta-lactone synthase in a nudibranch symbiotic bacterium.</title>
        <authorList>
            <person name="Dzunkova M."/>
            <person name="La Clair J.J."/>
            <person name="Tyml T."/>
            <person name="Doud D."/>
            <person name="Schulz F."/>
            <person name="Piquer-Esteban S."/>
            <person name="Porcel Sanchis D."/>
            <person name="Osborn A."/>
            <person name="Robinson D."/>
            <person name="Louie K.B."/>
            <person name="Bowen B.P."/>
            <person name="Bowers R.M."/>
            <person name="Lee J."/>
            <person name="Arnau V."/>
            <person name="Diaz-Villanueva W."/>
            <person name="Stepanauskas R."/>
            <person name="Gosliner T."/>
            <person name="Date S.V."/>
            <person name="Northen T.R."/>
            <person name="Cheng J.F."/>
            <person name="Burkart M.D."/>
            <person name="Woyke T."/>
        </authorList>
    </citation>
    <scope>NUCLEOTIDE SEQUENCE</scope>
    <source>
        <strain evidence="11">Df01</strain>
    </source>
</reference>
<dbReference type="Gene3D" id="3.30.70.360">
    <property type="match status" value="1"/>
</dbReference>
<evidence type="ECO:0000313" key="12">
    <source>
        <dbReference type="Proteomes" id="UP001168167"/>
    </source>
</evidence>
<evidence type="ECO:0000256" key="8">
    <source>
        <dbReference type="ARBA" id="ARBA00022833"/>
    </source>
</evidence>
<dbReference type="InterPro" id="IPR050072">
    <property type="entry name" value="Peptidase_M20A"/>
</dbReference>
<keyword evidence="7 11" id="KW-0378">Hydrolase</keyword>
<protein>
    <submittedName>
        <fullName evidence="11">Acetylornithine deacetylase</fullName>
        <ecNumber evidence="11">3.5.1.16</ecNumber>
    </submittedName>
</protein>
<dbReference type="GO" id="GO:0008777">
    <property type="term" value="F:acetylornithine deacetylase activity"/>
    <property type="evidence" value="ECO:0007669"/>
    <property type="project" value="UniProtKB-EC"/>
</dbReference>
<evidence type="ECO:0000256" key="6">
    <source>
        <dbReference type="ARBA" id="ARBA00022723"/>
    </source>
</evidence>
<dbReference type="Pfam" id="PF07687">
    <property type="entry name" value="M20_dimer"/>
    <property type="match status" value="1"/>
</dbReference>
<dbReference type="NCBIfam" id="NF005710">
    <property type="entry name" value="PRK07522.1"/>
    <property type="match status" value="1"/>
</dbReference>
<evidence type="ECO:0000256" key="5">
    <source>
        <dbReference type="ARBA" id="ARBA00022605"/>
    </source>
</evidence>
<dbReference type="InterPro" id="IPR002933">
    <property type="entry name" value="Peptidase_M20"/>
</dbReference>
<name>A0ABT7QJX4_9GAMM</name>
<dbReference type="EMBL" id="JANQAO010000001">
    <property type="protein sequence ID" value="MDM5147010.1"/>
    <property type="molecule type" value="Genomic_DNA"/>
</dbReference>
<feature type="domain" description="Peptidase M20 dimerisation" evidence="10">
    <location>
        <begin position="177"/>
        <end position="287"/>
    </location>
</feature>
<evidence type="ECO:0000256" key="7">
    <source>
        <dbReference type="ARBA" id="ARBA00022801"/>
    </source>
</evidence>
<dbReference type="SUPFAM" id="SSF55031">
    <property type="entry name" value="Bacterial exopeptidase dimerisation domain"/>
    <property type="match status" value="1"/>
</dbReference>
<comment type="similarity">
    <text evidence="2">Belongs to the peptidase M20A family. ArgE subfamily.</text>
</comment>